<dbReference type="Proteomes" id="UP001500063">
    <property type="component" value="Unassembled WGS sequence"/>
</dbReference>
<dbReference type="InterPro" id="IPR009959">
    <property type="entry name" value="Cyclase_SnoaL-like"/>
</dbReference>
<evidence type="ECO:0000313" key="2">
    <source>
        <dbReference type="Proteomes" id="UP001500063"/>
    </source>
</evidence>
<evidence type="ECO:0000313" key="1">
    <source>
        <dbReference type="EMBL" id="GAA0365809.1"/>
    </source>
</evidence>
<reference evidence="2" key="1">
    <citation type="journal article" date="2019" name="Int. J. Syst. Evol. Microbiol.">
        <title>The Global Catalogue of Microorganisms (GCM) 10K type strain sequencing project: providing services to taxonomists for standard genome sequencing and annotation.</title>
        <authorList>
            <consortium name="The Broad Institute Genomics Platform"/>
            <consortium name="The Broad Institute Genome Sequencing Center for Infectious Disease"/>
            <person name="Wu L."/>
            <person name="Ma J."/>
        </authorList>
    </citation>
    <scope>NUCLEOTIDE SEQUENCE [LARGE SCALE GENOMIC DNA]</scope>
    <source>
        <strain evidence="2">JCM 4565</strain>
    </source>
</reference>
<name>A0ABP3HA05_9ACTN</name>
<dbReference type="InterPro" id="IPR032710">
    <property type="entry name" value="NTF2-like_dom_sf"/>
</dbReference>
<dbReference type="RefSeq" id="WP_344121047.1">
    <property type="nucleotide sequence ID" value="NZ_BAAABW010000026.1"/>
</dbReference>
<comment type="caution">
    <text evidence="1">The sequence shown here is derived from an EMBL/GenBank/DDBJ whole genome shotgun (WGS) entry which is preliminary data.</text>
</comment>
<accession>A0ABP3HA05</accession>
<protein>
    <recommendedName>
        <fullName evidence="3">Ester cyclase</fullName>
    </recommendedName>
</protein>
<dbReference type="SUPFAM" id="SSF54427">
    <property type="entry name" value="NTF2-like"/>
    <property type="match status" value="1"/>
</dbReference>
<dbReference type="Pfam" id="PF07366">
    <property type="entry name" value="SnoaL"/>
    <property type="match status" value="1"/>
</dbReference>
<gene>
    <name evidence="1" type="ORF">GCM10010319_49640</name>
</gene>
<dbReference type="Gene3D" id="3.10.450.50">
    <property type="match status" value="1"/>
</dbReference>
<keyword evidence="2" id="KW-1185">Reference proteome</keyword>
<dbReference type="PANTHER" id="PTHR38436:SF1">
    <property type="entry name" value="ESTER CYCLASE"/>
    <property type="match status" value="1"/>
</dbReference>
<proteinExistence type="predicted"/>
<dbReference type="EMBL" id="BAAABW010000026">
    <property type="protein sequence ID" value="GAA0365809.1"/>
    <property type="molecule type" value="Genomic_DNA"/>
</dbReference>
<dbReference type="PANTHER" id="PTHR38436">
    <property type="entry name" value="POLYKETIDE CYCLASE SNOAL-LIKE DOMAIN"/>
    <property type="match status" value="1"/>
</dbReference>
<evidence type="ECO:0008006" key="3">
    <source>
        <dbReference type="Google" id="ProtNLM"/>
    </source>
</evidence>
<organism evidence="1 2">
    <name type="scientific">Streptomyces blastmyceticus</name>
    <dbReference type="NCBI Taxonomy" id="68180"/>
    <lineage>
        <taxon>Bacteria</taxon>
        <taxon>Bacillati</taxon>
        <taxon>Actinomycetota</taxon>
        <taxon>Actinomycetes</taxon>
        <taxon>Kitasatosporales</taxon>
        <taxon>Streptomycetaceae</taxon>
        <taxon>Streptomyces</taxon>
    </lineage>
</organism>
<sequence>MAFMQIVDCKTRSYDDMNRLMDEWVEATEGKRTATHAVVGRDRSDSDHYVEIIEFPSYEEAMKNSDLPETNRIFEEMVALCEGEPVFTDLDVVRDEQLNKATARRFFEDIAVGGDLDLVDELFAADYHDHDIGKETDTAIGSGVVKDDVTRWRDAFDFHFALHGQLAEGDEVVTRWTWRGTHTGEFMGVAPTDRDVEMTGVTVFLFRDGRIQEGWWTYDLLRLARQLGAVRM</sequence>